<organism evidence="1 2">
    <name type="scientific">Burkholderia gladioli</name>
    <name type="common">Pseudomonas marginata</name>
    <name type="synonym">Phytomonas marginata</name>
    <dbReference type="NCBI Taxonomy" id="28095"/>
    <lineage>
        <taxon>Bacteria</taxon>
        <taxon>Pseudomonadati</taxon>
        <taxon>Pseudomonadota</taxon>
        <taxon>Betaproteobacteria</taxon>
        <taxon>Burkholderiales</taxon>
        <taxon>Burkholderiaceae</taxon>
        <taxon>Burkholderia</taxon>
    </lineage>
</organism>
<evidence type="ECO:0000313" key="2">
    <source>
        <dbReference type="Proteomes" id="UP001059745"/>
    </source>
</evidence>
<sequence>MAGLDISSGFRSAYDIAFQVSPIILNGGIVASTPGGMMPIIGLVGQLASLAQGVLSSGSLNLNDFFARYVVLPGGSIINNAVGTYPFANQQVAGNAIIMQPKNVSLLMIAPVKETGGYLTKLALFTSLQSSLESHCAAGGTFHVATPARIFTNCILTSMTDVTGGEGRQQQIQWQLDFVQPLITQQAASSAFSALMSKLSGGQQVTSSAWSGAVAATGSAVQGALQGVGDMAGVVNQFLSQPAL</sequence>
<dbReference type="RefSeq" id="WP_186211306.1">
    <property type="nucleotide sequence ID" value="NZ_CADFBM010000003.1"/>
</dbReference>
<proteinExistence type="predicted"/>
<accession>A0AB38TMZ5</accession>
<gene>
    <name evidence="1" type="ORF">NYZ96_11275</name>
</gene>
<protein>
    <submittedName>
        <fullName evidence="1">Uncharacterized protein</fullName>
    </submittedName>
</protein>
<evidence type="ECO:0000313" key="1">
    <source>
        <dbReference type="EMBL" id="UWX68819.1"/>
    </source>
</evidence>
<reference evidence="1" key="1">
    <citation type="submission" date="2022-09" db="EMBL/GenBank/DDBJ databases">
        <title>Genomic of Burkholderia gladioli.</title>
        <authorList>
            <person name="Wu H."/>
        </authorList>
    </citation>
    <scope>NUCLEOTIDE SEQUENCE</scope>
    <source>
        <strain evidence="1">ZN-S4</strain>
    </source>
</reference>
<dbReference type="Proteomes" id="UP001059745">
    <property type="component" value="Chromosome 1"/>
</dbReference>
<dbReference type="EMBL" id="CP104214">
    <property type="protein sequence ID" value="UWX68819.1"/>
    <property type="molecule type" value="Genomic_DNA"/>
</dbReference>
<dbReference type="AlphaFoldDB" id="A0AB38TMZ5"/>
<name>A0AB38TMZ5_BURGA</name>